<accession>A0A6C0IYW3</accession>
<organism evidence="2">
    <name type="scientific">viral metagenome</name>
    <dbReference type="NCBI Taxonomy" id="1070528"/>
    <lineage>
        <taxon>unclassified sequences</taxon>
        <taxon>metagenomes</taxon>
        <taxon>organismal metagenomes</taxon>
    </lineage>
</organism>
<evidence type="ECO:0000313" key="2">
    <source>
        <dbReference type="EMBL" id="QHT98242.1"/>
    </source>
</evidence>
<dbReference type="InterPro" id="IPR051706">
    <property type="entry name" value="Glycosyltransferase_domain"/>
</dbReference>
<dbReference type="InterPro" id="IPR007577">
    <property type="entry name" value="GlycoTrfase_DXD_sugar-bd_CS"/>
</dbReference>
<dbReference type="Gene3D" id="3.90.550.20">
    <property type="match status" value="1"/>
</dbReference>
<dbReference type="PANTHER" id="PTHR32385">
    <property type="entry name" value="MANNOSYL PHOSPHORYLINOSITOL CERAMIDE SYNTHASE"/>
    <property type="match status" value="1"/>
</dbReference>
<proteinExistence type="predicted"/>
<dbReference type="EMBL" id="MN740291">
    <property type="protein sequence ID" value="QHT98242.1"/>
    <property type="molecule type" value="Genomic_DNA"/>
</dbReference>
<dbReference type="GO" id="GO:0000030">
    <property type="term" value="F:mannosyltransferase activity"/>
    <property type="evidence" value="ECO:0007669"/>
    <property type="project" value="TreeGrafter"/>
</dbReference>
<dbReference type="GO" id="GO:0051999">
    <property type="term" value="P:mannosyl-inositol phosphorylceramide biosynthetic process"/>
    <property type="evidence" value="ECO:0007669"/>
    <property type="project" value="TreeGrafter"/>
</dbReference>
<dbReference type="GO" id="GO:0016020">
    <property type="term" value="C:membrane"/>
    <property type="evidence" value="ECO:0007669"/>
    <property type="project" value="GOC"/>
</dbReference>
<name>A0A6C0IYW3_9ZZZZ</name>
<dbReference type="InterPro" id="IPR029044">
    <property type="entry name" value="Nucleotide-diphossugar_trans"/>
</dbReference>
<dbReference type="SUPFAM" id="SSF53448">
    <property type="entry name" value="Nucleotide-diphospho-sugar transferases"/>
    <property type="match status" value="1"/>
</dbReference>
<reference evidence="2" key="1">
    <citation type="journal article" date="2020" name="Nature">
        <title>Giant virus diversity and host interactions through global metagenomics.</title>
        <authorList>
            <person name="Schulz F."/>
            <person name="Roux S."/>
            <person name="Paez-Espino D."/>
            <person name="Jungbluth S."/>
            <person name="Walsh D.A."/>
            <person name="Denef V.J."/>
            <person name="McMahon K.D."/>
            <person name="Konstantinidis K.T."/>
            <person name="Eloe-Fadrosh E.A."/>
            <person name="Kyrpides N.C."/>
            <person name="Woyke T."/>
        </authorList>
    </citation>
    <scope>NUCLEOTIDE SEQUENCE</scope>
    <source>
        <strain evidence="2">GVMAG-M-3300025626-8</strain>
    </source>
</reference>
<sequence length="254" mass="29514">MIHQIWFNLGKGNAPLEPNGTESFKTYCKNNNLEYKLWSEKEADDIIHNMSPRIQAIWKHLPHAITKIDFFRYILMFKFGGMYFDIDFHCIKGLNVLQIEDCCCLCEEWPFSFKNGSLHNGVLICKSPKHPFWIDVLSEIEKRLSNLDRDALADIQKSVFKLTGTAMLRDVAYSYINNRKSLLGHSIIIMPYGFFCPLVCQDGTYIDSYDNFDRVRHTQTWSVPSKQIINNNARNFTSGFLGASVKVWQQKFDC</sequence>
<keyword evidence="1" id="KW-0808">Transferase</keyword>
<dbReference type="Pfam" id="PF04488">
    <property type="entry name" value="Gly_transf_sug"/>
    <property type="match status" value="1"/>
</dbReference>
<evidence type="ECO:0000256" key="1">
    <source>
        <dbReference type="ARBA" id="ARBA00022679"/>
    </source>
</evidence>
<dbReference type="AlphaFoldDB" id="A0A6C0IYW3"/>
<evidence type="ECO:0008006" key="3">
    <source>
        <dbReference type="Google" id="ProtNLM"/>
    </source>
</evidence>
<dbReference type="PANTHER" id="PTHR32385:SF15">
    <property type="entry name" value="INOSITOL PHOSPHOCERAMIDE MANNOSYLTRANSFERASE 1"/>
    <property type="match status" value="1"/>
</dbReference>
<protein>
    <recommendedName>
        <fullName evidence="3">Glycosyltransferase</fullName>
    </recommendedName>
</protein>